<accession>A0A7Z0UX66</accession>
<evidence type="ECO:0000313" key="2">
    <source>
        <dbReference type="Proteomes" id="UP000078446"/>
    </source>
</evidence>
<sequence>MSYPSYQAPILAKQVRLIAWLEFTGGLVKHDLAKISNV</sequence>
<protein>
    <submittedName>
        <fullName evidence="1">Uncharacterized protein</fullName>
    </submittedName>
</protein>
<evidence type="ECO:0000313" key="1">
    <source>
        <dbReference type="EMBL" id="OAU99776.1"/>
    </source>
</evidence>
<dbReference type="EMBL" id="LXHE01000018">
    <property type="protein sequence ID" value="OAU99776.1"/>
    <property type="molecule type" value="Genomic_DNA"/>
</dbReference>
<dbReference type="AlphaFoldDB" id="A0A7Z0UX66"/>
<gene>
    <name evidence="1" type="ORF">AO382_1855</name>
</gene>
<name>A0A7Z0UX66_MORCA</name>
<dbReference type="Proteomes" id="UP000078446">
    <property type="component" value="Unassembled WGS sequence"/>
</dbReference>
<comment type="caution">
    <text evidence="1">The sequence shown here is derived from an EMBL/GenBank/DDBJ whole genome shotgun (WGS) entry which is preliminary data.</text>
</comment>
<proteinExistence type="predicted"/>
<reference evidence="1 2" key="1">
    <citation type="journal article" date="2016" name="Genome Biol. Evol.">
        <title>Comparative Genomic Analyses of the Moraxella catarrhalis Serosensitive and Seroresistant Lineages Demonstrate Their Independent Evolution.</title>
        <authorList>
            <person name="Earl J.P."/>
            <person name="de Vries S.P."/>
            <person name="Ahmed A."/>
            <person name="Powell E."/>
            <person name="Schultz M.P."/>
            <person name="Hermans P.W."/>
            <person name="Hill D.J."/>
            <person name="Zhou Z."/>
            <person name="Constantinidou C.I."/>
            <person name="Hu F.Z."/>
            <person name="Bootsma H.J."/>
            <person name="Ehrlich G.D."/>
        </authorList>
    </citation>
    <scope>NUCLEOTIDE SEQUENCE [LARGE SCALE GENOMIC DNA]</scope>
    <source>
        <strain evidence="1 2">Z7574</strain>
    </source>
</reference>
<organism evidence="1 2">
    <name type="scientific">Moraxella catarrhalis</name>
    <name type="common">Branhamella catarrhalis</name>
    <dbReference type="NCBI Taxonomy" id="480"/>
    <lineage>
        <taxon>Bacteria</taxon>
        <taxon>Pseudomonadati</taxon>
        <taxon>Pseudomonadota</taxon>
        <taxon>Gammaproteobacteria</taxon>
        <taxon>Moraxellales</taxon>
        <taxon>Moraxellaceae</taxon>
        <taxon>Moraxella</taxon>
    </lineage>
</organism>